<reference evidence="4" key="1">
    <citation type="journal article" date="2016" name="Insect Biochem. Mol. Biol.">
        <title>Multifaceted biological insights from a draft genome sequence of the tobacco hornworm moth, Manduca sexta.</title>
        <authorList>
            <person name="Kanost M.R."/>
            <person name="Arrese E.L."/>
            <person name="Cao X."/>
            <person name="Chen Y.R."/>
            <person name="Chellapilla S."/>
            <person name="Goldsmith M.R."/>
            <person name="Grosse-Wilde E."/>
            <person name="Heckel D.G."/>
            <person name="Herndon N."/>
            <person name="Jiang H."/>
            <person name="Papanicolaou A."/>
            <person name="Qu J."/>
            <person name="Soulages J.L."/>
            <person name="Vogel H."/>
            <person name="Walters J."/>
            <person name="Waterhouse R.M."/>
            <person name="Ahn S.J."/>
            <person name="Almeida F.C."/>
            <person name="An C."/>
            <person name="Aqrawi P."/>
            <person name="Bretschneider A."/>
            <person name="Bryant W.B."/>
            <person name="Bucks S."/>
            <person name="Chao H."/>
            <person name="Chevignon G."/>
            <person name="Christen J.M."/>
            <person name="Clarke D.F."/>
            <person name="Dittmer N.T."/>
            <person name="Ferguson L.C.F."/>
            <person name="Garavelou S."/>
            <person name="Gordon K.H.J."/>
            <person name="Gunaratna R.T."/>
            <person name="Han Y."/>
            <person name="Hauser F."/>
            <person name="He Y."/>
            <person name="Heidel-Fischer H."/>
            <person name="Hirsh A."/>
            <person name="Hu Y."/>
            <person name="Jiang H."/>
            <person name="Kalra D."/>
            <person name="Klinner C."/>
            <person name="Konig C."/>
            <person name="Kovar C."/>
            <person name="Kroll A.R."/>
            <person name="Kuwar S.S."/>
            <person name="Lee S.L."/>
            <person name="Lehman R."/>
            <person name="Li K."/>
            <person name="Li Z."/>
            <person name="Liang H."/>
            <person name="Lovelace S."/>
            <person name="Lu Z."/>
            <person name="Mansfield J.H."/>
            <person name="McCulloch K.J."/>
            <person name="Mathew T."/>
            <person name="Morton B."/>
            <person name="Muzny D.M."/>
            <person name="Neunemann D."/>
            <person name="Ongeri F."/>
            <person name="Pauchet Y."/>
            <person name="Pu L.L."/>
            <person name="Pyrousis I."/>
            <person name="Rao X.J."/>
            <person name="Redding A."/>
            <person name="Roesel C."/>
            <person name="Sanchez-Gracia A."/>
            <person name="Schaack S."/>
            <person name="Shukla A."/>
            <person name="Tetreau G."/>
            <person name="Wang Y."/>
            <person name="Xiong G.H."/>
            <person name="Traut W."/>
            <person name="Walsh T.K."/>
            <person name="Worley K.C."/>
            <person name="Wu D."/>
            <person name="Wu W."/>
            <person name="Wu Y.Q."/>
            <person name="Zhang X."/>
            <person name="Zou Z."/>
            <person name="Zucker H."/>
            <person name="Briscoe A.D."/>
            <person name="Burmester T."/>
            <person name="Clem R.J."/>
            <person name="Feyereisen R."/>
            <person name="Grimmelikhuijzen C.J.P."/>
            <person name="Hamodrakas S.J."/>
            <person name="Hansson B.S."/>
            <person name="Huguet E."/>
            <person name="Jermiin L.S."/>
            <person name="Lan Q."/>
            <person name="Lehman H.K."/>
            <person name="Lorenzen M."/>
            <person name="Merzendorfer H."/>
            <person name="Michalopoulos I."/>
            <person name="Morton D.B."/>
            <person name="Muthukrishnan S."/>
            <person name="Oakeshott J.G."/>
            <person name="Palmer W."/>
            <person name="Park Y."/>
            <person name="Passarelli A.L."/>
            <person name="Rozas J."/>
            <person name="Schwartz L.M."/>
            <person name="Smith W."/>
            <person name="Southgate A."/>
            <person name="Vilcinskas A."/>
            <person name="Vogt R."/>
            <person name="Wang P."/>
            <person name="Werren J."/>
            <person name="Yu X.Q."/>
            <person name="Zhou J.J."/>
            <person name="Brown S.J."/>
            <person name="Scherer S.E."/>
            <person name="Richards S."/>
            <person name="Blissard G.W."/>
        </authorList>
    </citation>
    <scope>NUCLEOTIDE SEQUENCE</scope>
</reference>
<keyword evidence="3" id="KW-0472">Membrane</keyword>
<organism evidence="4 5">
    <name type="scientific">Manduca sexta</name>
    <name type="common">Tobacco hawkmoth</name>
    <name type="synonym">Tobacco hornworm</name>
    <dbReference type="NCBI Taxonomy" id="7130"/>
    <lineage>
        <taxon>Eukaryota</taxon>
        <taxon>Metazoa</taxon>
        <taxon>Ecdysozoa</taxon>
        <taxon>Arthropoda</taxon>
        <taxon>Hexapoda</taxon>
        <taxon>Insecta</taxon>
        <taxon>Pterygota</taxon>
        <taxon>Neoptera</taxon>
        <taxon>Endopterygota</taxon>
        <taxon>Lepidoptera</taxon>
        <taxon>Glossata</taxon>
        <taxon>Ditrysia</taxon>
        <taxon>Bombycoidea</taxon>
        <taxon>Sphingidae</taxon>
        <taxon>Sphinginae</taxon>
        <taxon>Sphingini</taxon>
        <taxon>Manduca</taxon>
    </lineage>
</organism>
<name>A0A921YXD3_MANSE</name>
<dbReference type="SMART" id="SM00369">
    <property type="entry name" value="LRR_TYP"/>
    <property type="match status" value="7"/>
</dbReference>
<evidence type="ECO:0000313" key="4">
    <source>
        <dbReference type="EMBL" id="KAG6447387.1"/>
    </source>
</evidence>
<keyword evidence="1" id="KW-0732">Signal</keyword>
<feature type="transmembrane region" description="Helical" evidence="3">
    <location>
        <begin position="338"/>
        <end position="359"/>
    </location>
</feature>
<reference evidence="4" key="2">
    <citation type="submission" date="2020-12" db="EMBL/GenBank/DDBJ databases">
        <authorList>
            <person name="Kanost M."/>
        </authorList>
    </citation>
    <scope>NUCLEOTIDE SEQUENCE</scope>
</reference>
<proteinExistence type="predicted"/>
<protein>
    <submittedName>
        <fullName evidence="4">Uncharacterized protein</fullName>
    </submittedName>
</protein>
<feature type="region of interest" description="Disordered" evidence="2">
    <location>
        <begin position="425"/>
        <end position="456"/>
    </location>
</feature>
<feature type="compositionally biased region" description="Basic and acidic residues" evidence="2">
    <location>
        <begin position="445"/>
        <end position="456"/>
    </location>
</feature>
<evidence type="ECO:0000313" key="5">
    <source>
        <dbReference type="Proteomes" id="UP000791440"/>
    </source>
</evidence>
<dbReference type="Proteomes" id="UP000791440">
    <property type="component" value="Unassembled WGS sequence"/>
</dbReference>
<comment type="caution">
    <text evidence="4">The sequence shown here is derived from an EMBL/GenBank/DDBJ whole genome shotgun (WGS) entry which is preliminary data.</text>
</comment>
<sequence>MPCRTYTVNGLQYLDCSYRGLNDLPAGIDYDAQVLLLSNNNFITFPTSLKNFTRVEVLDLSGNHLSRPLPSYLQEWTTLSTLNLSNNNYDTWVSDGQRYTIKRLDLSKNKINSIEDDAFKGMSRLHFLDLSENRIYDLPPQVFAEAENLDSLYLCRNYLSDVPRFQSHSMRVLTLSSCQITNIDVNSLAGMTSLLEIDLSINQIETIPDNLASNTLQELDLSFNSISSLSDRTFSSLPHLAVLDLRGNEFRDVWSTSHFSSNPFLREVRVKGNRWSCEGFSVNLLLTYEFLTKEPPKITDQGSLICYSPSNVTQLSWQQAYIRTWHPNEATTESYTTIAVMIGIIIGIVITSFVCRGLVMINRPDPPRAAAETTVLNLNGTIPESRVDSVVMRVPLREEDLPPSYDEALLMPRLNSSFHSLPDFVDEDEEPARQYRRSRSIGDLMESRPRAGDRRSVRRTVEIHIT</sequence>
<keyword evidence="3" id="KW-1133">Transmembrane helix</keyword>
<dbReference type="PANTHER" id="PTHR24373:SF370">
    <property type="entry name" value="FISH-LIPS, ISOFORM E"/>
    <property type="match status" value="1"/>
</dbReference>
<dbReference type="InterPro" id="IPR003591">
    <property type="entry name" value="Leu-rich_rpt_typical-subtyp"/>
</dbReference>
<evidence type="ECO:0000256" key="2">
    <source>
        <dbReference type="SAM" id="MobiDB-lite"/>
    </source>
</evidence>
<dbReference type="PROSITE" id="PS51450">
    <property type="entry name" value="LRR"/>
    <property type="match status" value="3"/>
</dbReference>
<dbReference type="InterPro" id="IPR050328">
    <property type="entry name" value="Dev_Immune_Receptor"/>
</dbReference>
<dbReference type="EMBL" id="JH668343">
    <property type="protein sequence ID" value="KAG6447387.1"/>
    <property type="molecule type" value="Genomic_DNA"/>
</dbReference>
<gene>
    <name evidence="4" type="ORF">O3G_MSEX004950</name>
</gene>
<keyword evidence="3" id="KW-0812">Transmembrane</keyword>
<dbReference type="PANTHER" id="PTHR24373">
    <property type="entry name" value="SLIT RELATED LEUCINE-RICH REPEAT NEURONAL PROTEIN"/>
    <property type="match status" value="1"/>
</dbReference>
<dbReference type="Pfam" id="PF13855">
    <property type="entry name" value="LRR_8"/>
    <property type="match status" value="2"/>
</dbReference>
<evidence type="ECO:0000256" key="1">
    <source>
        <dbReference type="ARBA" id="ARBA00022729"/>
    </source>
</evidence>
<keyword evidence="5" id="KW-1185">Reference proteome</keyword>
<dbReference type="InterPro" id="IPR001611">
    <property type="entry name" value="Leu-rich_rpt"/>
</dbReference>
<accession>A0A921YXD3</accession>
<evidence type="ECO:0000256" key="3">
    <source>
        <dbReference type="SAM" id="Phobius"/>
    </source>
</evidence>
<dbReference type="AlphaFoldDB" id="A0A921YXD3"/>
<dbReference type="Pfam" id="PF00560">
    <property type="entry name" value="LRR_1"/>
    <property type="match status" value="1"/>
</dbReference>